<keyword evidence="2" id="KW-0472">Membrane</keyword>
<keyword evidence="2" id="KW-1133">Transmembrane helix</keyword>
<sequence length="850" mass="89849">MSNPLLTPADVTIENDSYEDGGPTQQQRGMRVIVRSRPIHWVTVALLALAMAMFLPPGGPAGARTGTYRLAILQVSYADSADHDYSTAQLQAAGGELSTYFGQLSNGQLNLQVSVYSAPLTESWQTRAHYWTGVGDDLLQHAVSAATGSGLQLSGLDGVIVLSPGTGGDFTIDPRQVHAGGVTQTVQNSYDFEQCGGGCGPAGGHTPGLSHVWWNGWAHEIGHQLELADGTVLGGNWNGHPGQYSSGYDLMDSGYPDSESVYGLSRPEIGTKAVFPGWLPPSKVGSDPAPSSGAPVSTNFDLAPISTASSSTSYLQGLKLPIAPGVYLTVEARRRVGADSYSVGPGIFDEGILLHSVSEMSDPPVRPIDSCDYVGSGGCVRERSDSRAMSCQGGGTTVAASHPYCWPYALFHVGDTYTDAADNITVQVTGQNPTTGTFHVVVTRGVMTGHPQLYVTPWQTAPMHTWETRDIWVDSSCNGYGVYKYGAYPAPDGNVGQGNGDDPCVGHPNRVYVRVHNVGTTPAEHVVVNFKASNPLGTGVGPDTGWSDIGSASEAGFPALTAIPAGGYADVYVEWTPNVDPSRIPDATSFSFHSCLQVQVSRAPGETSDAGHLAQENFDYFQAQTGMDGGSGFAPHDANVIQRSIHLVNEYSKADQNPRLFYINTSGTLPDGAKWKVGDGQSRILLQNGEARDLPVTVTLPADISAGRQYRLNVTAGTVFTTTNPAIPDQGVAPQTQTEYRDVGGVVIDVDTVQQSAISLTGTQYQNAELVADGKLIPGLAGQIVTVDYLSPDGVQFSHQVQVQADGTFSDKFSPPKPQVGKWRLRAIWQGTQSISSAVTTVDAVVSPTG</sequence>
<dbReference type="EMBL" id="BAABHJ010000001">
    <property type="protein sequence ID" value="GAA4601332.1"/>
    <property type="molecule type" value="Genomic_DNA"/>
</dbReference>
<keyword evidence="2" id="KW-0812">Transmembrane</keyword>
<comment type="caution">
    <text evidence="3">The sequence shown here is derived from an EMBL/GenBank/DDBJ whole genome shotgun (WGS) entry which is preliminary data.</text>
</comment>
<reference evidence="4" key="1">
    <citation type="journal article" date="2019" name="Int. J. Syst. Evol. Microbiol.">
        <title>The Global Catalogue of Microorganisms (GCM) 10K type strain sequencing project: providing services to taxonomists for standard genome sequencing and annotation.</title>
        <authorList>
            <consortium name="The Broad Institute Genomics Platform"/>
            <consortium name="The Broad Institute Genome Sequencing Center for Infectious Disease"/>
            <person name="Wu L."/>
            <person name="Ma J."/>
        </authorList>
    </citation>
    <scope>NUCLEOTIDE SEQUENCE [LARGE SCALE GENOMIC DNA]</scope>
    <source>
        <strain evidence="4">JCM 17938</strain>
    </source>
</reference>
<feature type="transmembrane region" description="Helical" evidence="2">
    <location>
        <begin position="38"/>
        <end position="55"/>
    </location>
</feature>
<name>A0ABP8TCQ1_9ACTN</name>
<evidence type="ECO:0000256" key="1">
    <source>
        <dbReference type="SAM" id="MobiDB-lite"/>
    </source>
</evidence>
<evidence type="ECO:0000313" key="4">
    <source>
        <dbReference type="Proteomes" id="UP001500212"/>
    </source>
</evidence>
<dbReference type="Proteomes" id="UP001500212">
    <property type="component" value="Unassembled WGS sequence"/>
</dbReference>
<protein>
    <submittedName>
        <fullName evidence="3">IPT/TIG domain-containing protein</fullName>
    </submittedName>
</protein>
<dbReference type="Gene3D" id="2.60.40.10">
    <property type="entry name" value="Immunoglobulins"/>
    <property type="match status" value="1"/>
</dbReference>
<organism evidence="3 4">
    <name type="scientific">Actinoallomurus liliacearum</name>
    <dbReference type="NCBI Taxonomy" id="1080073"/>
    <lineage>
        <taxon>Bacteria</taxon>
        <taxon>Bacillati</taxon>
        <taxon>Actinomycetota</taxon>
        <taxon>Actinomycetes</taxon>
        <taxon>Streptosporangiales</taxon>
        <taxon>Thermomonosporaceae</taxon>
        <taxon>Actinoallomurus</taxon>
    </lineage>
</organism>
<keyword evidence="4" id="KW-1185">Reference proteome</keyword>
<evidence type="ECO:0000313" key="3">
    <source>
        <dbReference type="EMBL" id="GAA4601332.1"/>
    </source>
</evidence>
<gene>
    <name evidence="3" type="ORF">GCM10023195_03250</name>
</gene>
<accession>A0ABP8TCQ1</accession>
<proteinExistence type="predicted"/>
<evidence type="ECO:0000256" key="2">
    <source>
        <dbReference type="SAM" id="Phobius"/>
    </source>
</evidence>
<feature type="region of interest" description="Disordered" evidence="1">
    <location>
        <begin position="1"/>
        <end position="26"/>
    </location>
</feature>
<dbReference type="InterPro" id="IPR013783">
    <property type="entry name" value="Ig-like_fold"/>
</dbReference>